<keyword evidence="6" id="KW-1133">Transmembrane helix</keyword>
<evidence type="ECO:0000256" key="3">
    <source>
        <dbReference type="ARBA" id="ARBA00022801"/>
    </source>
</evidence>
<dbReference type="PANTHER" id="PTHR43343">
    <property type="entry name" value="PEPTIDASE S12"/>
    <property type="match status" value="1"/>
</dbReference>
<keyword evidence="4" id="KW-0720">Serine protease</keyword>
<evidence type="ECO:0000313" key="9">
    <source>
        <dbReference type="Proteomes" id="UP000242682"/>
    </source>
</evidence>
<comment type="caution">
    <text evidence="8">The sequence shown here is derived from an EMBL/GenBank/DDBJ whole genome shotgun (WGS) entry which is preliminary data.</text>
</comment>
<evidence type="ECO:0000256" key="5">
    <source>
        <dbReference type="SAM" id="MobiDB-lite"/>
    </source>
</evidence>
<dbReference type="InterPro" id="IPR043504">
    <property type="entry name" value="Peptidase_S1_PA_chymotrypsin"/>
</dbReference>
<evidence type="ECO:0000259" key="7">
    <source>
        <dbReference type="Pfam" id="PF13240"/>
    </source>
</evidence>
<keyword evidence="3" id="KW-0378">Hydrolase</keyword>
<feature type="region of interest" description="Disordered" evidence="5">
    <location>
        <begin position="59"/>
        <end position="94"/>
    </location>
</feature>
<evidence type="ECO:0000256" key="6">
    <source>
        <dbReference type="SAM" id="Phobius"/>
    </source>
</evidence>
<dbReference type="GO" id="GO:0004252">
    <property type="term" value="F:serine-type endopeptidase activity"/>
    <property type="evidence" value="ECO:0007669"/>
    <property type="project" value="InterPro"/>
</dbReference>
<dbReference type="PRINTS" id="PR00834">
    <property type="entry name" value="PROTEASES2C"/>
</dbReference>
<sequence length="304" mass="33011">MFCSNCGYKNKEIARFCIDCGQPLDRITRIHKQKKRNKTQTLFLSFLLVGAGFSAAQLTKEDATKPPTIEETASRQPLTQEPPPTPETAPQAENAQEKISLIQETQQKVFTIKTSKTTGTGFLFTDSGILVTNAHVIAGQKELLVRNVDGEEETGRVIGISVIDDVALIQVDAYAGNAPIEVERGRTAVGTEVIAFGSPSGFENSASIGYVTGTGRDFQHNFTYSDMYQIDAQLAPGSSGGPLVDAATGKVIAINSIQYTDGISIGFSIPMHTVQDLLADWLNDPMPATEIEQIINNHEERNNF</sequence>
<dbReference type="Gene3D" id="2.40.10.10">
    <property type="entry name" value="Trypsin-like serine proteases"/>
    <property type="match status" value="2"/>
</dbReference>
<organism evidence="8 9">
    <name type="scientific">Planomicrobium soli</name>
    <dbReference type="NCBI Taxonomy" id="1176648"/>
    <lineage>
        <taxon>Bacteria</taxon>
        <taxon>Bacillati</taxon>
        <taxon>Bacillota</taxon>
        <taxon>Bacilli</taxon>
        <taxon>Bacillales</taxon>
        <taxon>Caryophanaceae</taxon>
        <taxon>Planomicrobium</taxon>
    </lineage>
</organism>
<keyword evidence="9" id="KW-1185">Reference proteome</keyword>
<dbReference type="Pfam" id="PF13365">
    <property type="entry name" value="Trypsin_2"/>
    <property type="match status" value="1"/>
</dbReference>
<accession>A0A2P8H396</accession>
<dbReference type="Proteomes" id="UP000242682">
    <property type="component" value="Unassembled WGS sequence"/>
</dbReference>
<dbReference type="AlphaFoldDB" id="A0A2P8H396"/>
<feature type="transmembrane region" description="Helical" evidence="6">
    <location>
        <begin position="41"/>
        <end position="59"/>
    </location>
</feature>
<feature type="domain" description="Zinc-ribbon" evidence="7">
    <location>
        <begin position="2"/>
        <end position="24"/>
    </location>
</feature>
<keyword evidence="6" id="KW-0812">Transmembrane</keyword>
<comment type="similarity">
    <text evidence="1">Belongs to the peptidase S1C family.</text>
</comment>
<dbReference type="InterPro" id="IPR051201">
    <property type="entry name" value="Chloro_Bact_Ser_Proteases"/>
</dbReference>
<dbReference type="EMBL" id="PYAT01000004">
    <property type="protein sequence ID" value="PSL40688.1"/>
    <property type="molecule type" value="Genomic_DNA"/>
</dbReference>
<evidence type="ECO:0000256" key="2">
    <source>
        <dbReference type="ARBA" id="ARBA00022670"/>
    </source>
</evidence>
<gene>
    <name evidence="8" type="ORF">B0H99_104150</name>
</gene>
<keyword evidence="2" id="KW-0645">Protease</keyword>
<dbReference type="Pfam" id="PF13240">
    <property type="entry name" value="Zn_Ribbon_1"/>
    <property type="match status" value="1"/>
</dbReference>
<evidence type="ECO:0000313" key="8">
    <source>
        <dbReference type="EMBL" id="PSL40688.1"/>
    </source>
</evidence>
<protein>
    <submittedName>
        <fullName evidence="8">Zinc ribbon protein</fullName>
    </submittedName>
</protein>
<evidence type="ECO:0000256" key="1">
    <source>
        <dbReference type="ARBA" id="ARBA00010541"/>
    </source>
</evidence>
<reference evidence="8 9" key="1">
    <citation type="submission" date="2018-03" db="EMBL/GenBank/DDBJ databases">
        <title>Genomic Encyclopedia of Type Strains, Phase III (KMG-III): the genomes of soil and plant-associated and newly described type strains.</title>
        <authorList>
            <person name="Whitman W."/>
        </authorList>
    </citation>
    <scope>NUCLEOTIDE SEQUENCE [LARGE SCALE GENOMIC DNA]</scope>
    <source>
        <strain evidence="8 9">CGMCC 1.12259</strain>
    </source>
</reference>
<name>A0A2P8H396_9BACL</name>
<evidence type="ECO:0000256" key="4">
    <source>
        <dbReference type="ARBA" id="ARBA00022825"/>
    </source>
</evidence>
<dbReference type="GO" id="GO:0006508">
    <property type="term" value="P:proteolysis"/>
    <property type="evidence" value="ECO:0007669"/>
    <property type="project" value="UniProtKB-KW"/>
</dbReference>
<proteinExistence type="inferred from homology"/>
<dbReference type="SUPFAM" id="SSF50494">
    <property type="entry name" value="Trypsin-like serine proteases"/>
    <property type="match status" value="1"/>
</dbReference>
<keyword evidence="6" id="KW-0472">Membrane</keyword>
<dbReference type="InterPro" id="IPR026870">
    <property type="entry name" value="Zinc_ribbon_dom"/>
</dbReference>
<dbReference type="InterPro" id="IPR001940">
    <property type="entry name" value="Peptidase_S1C"/>
</dbReference>
<dbReference type="InterPro" id="IPR009003">
    <property type="entry name" value="Peptidase_S1_PA"/>
</dbReference>
<dbReference type="RefSeq" id="WP_181313596.1">
    <property type="nucleotide sequence ID" value="NZ_PYAT01000004.1"/>
</dbReference>
<dbReference type="PANTHER" id="PTHR43343:SF3">
    <property type="entry name" value="PROTEASE DO-LIKE 8, CHLOROPLASTIC"/>
    <property type="match status" value="1"/>
</dbReference>